<accession>A0A915KH18</accession>
<dbReference type="GO" id="GO:0006508">
    <property type="term" value="P:proteolysis"/>
    <property type="evidence" value="ECO:0007669"/>
    <property type="project" value="InterPro"/>
</dbReference>
<dbReference type="AlphaFoldDB" id="A0A915KH18"/>
<dbReference type="CDD" id="cd00303">
    <property type="entry name" value="retropepsin_like"/>
    <property type="match status" value="1"/>
</dbReference>
<keyword evidence="1" id="KW-1185">Reference proteome</keyword>
<organism evidence="1 2">
    <name type="scientific">Romanomermis culicivorax</name>
    <name type="common">Nematode worm</name>
    <dbReference type="NCBI Taxonomy" id="13658"/>
    <lineage>
        <taxon>Eukaryota</taxon>
        <taxon>Metazoa</taxon>
        <taxon>Ecdysozoa</taxon>
        <taxon>Nematoda</taxon>
        <taxon>Enoplea</taxon>
        <taxon>Dorylaimia</taxon>
        <taxon>Mermithida</taxon>
        <taxon>Mermithoidea</taxon>
        <taxon>Mermithidae</taxon>
        <taxon>Romanomermis</taxon>
    </lineage>
</organism>
<dbReference type="Proteomes" id="UP000887565">
    <property type="component" value="Unplaced"/>
</dbReference>
<name>A0A915KH18_ROMCU</name>
<proteinExistence type="predicted"/>
<dbReference type="Gene3D" id="2.40.70.10">
    <property type="entry name" value="Acid Proteases"/>
    <property type="match status" value="1"/>
</dbReference>
<dbReference type="PROSITE" id="PS00141">
    <property type="entry name" value="ASP_PROTEASE"/>
    <property type="match status" value="1"/>
</dbReference>
<sequence length="116" mass="12785">MGCNGSSHQLCLPYLIICLPNRQLNAARKTCLKKYASTRTFQIPIKIGSVNTYALIDTGAQCSMLSSSWIKCAFNKQLLQLPICRKIKVPDGAVITTHGPVVITIKSAFGEHMIKY</sequence>
<dbReference type="WBParaSite" id="nRc.2.0.1.t37680-RA">
    <property type="protein sequence ID" value="nRc.2.0.1.t37680-RA"/>
    <property type="gene ID" value="nRc.2.0.1.g37680"/>
</dbReference>
<evidence type="ECO:0000313" key="1">
    <source>
        <dbReference type="Proteomes" id="UP000887565"/>
    </source>
</evidence>
<dbReference type="InterPro" id="IPR021109">
    <property type="entry name" value="Peptidase_aspartic_dom_sf"/>
</dbReference>
<dbReference type="InterPro" id="IPR001969">
    <property type="entry name" value="Aspartic_peptidase_AS"/>
</dbReference>
<protein>
    <submittedName>
        <fullName evidence="2">Uncharacterized protein</fullName>
    </submittedName>
</protein>
<dbReference type="GO" id="GO:0004190">
    <property type="term" value="F:aspartic-type endopeptidase activity"/>
    <property type="evidence" value="ECO:0007669"/>
    <property type="project" value="InterPro"/>
</dbReference>
<reference evidence="2" key="1">
    <citation type="submission" date="2022-11" db="UniProtKB">
        <authorList>
            <consortium name="WormBaseParasite"/>
        </authorList>
    </citation>
    <scope>IDENTIFICATION</scope>
</reference>
<dbReference type="SUPFAM" id="SSF50630">
    <property type="entry name" value="Acid proteases"/>
    <property type="match status" value="1"/>
</dbReference>
<evidence type="ECO:0000313" key="2">
    <source>
        <dbReference type="WBParaSite" id="nRc.2.0.1.t37680-RA"/>
    </source>
</evidence>